<comment type="subcellular location">
    <subcellularLocation>
        <location evidence="1">Cell membrane</location>
        <topology evidence="1">Multi-pass membrane protein</topology>
    </subcellularLocation>
</comment>
<feature type="transmembrane region" description="Helical" evidence="10">
    <location>
        <begin position="318"/>
        <end position="337"/>
    </location>
</feature>
<dbReference type="PANTHER" id="PTHR43823:SF3">
    <property type="entry name" value="MULTIDRUG EXPORT PROTEIN MEPA"/>
    <property type="match status" value="1"/>
</dbReference>
<name>W7YBR0_9BACL</name>
<evidence type="ECO:0000256" key="8">
    <source>
        <dbReference type="ARBA" id="ARBA00023136"/>
    </source>
</evidence>
<feature type="transmembrane region" description="Helical" evidence="10">
    <location>
        <begin position="288"/>
        <end position="306"/>
    </location>
</feature>
<dbReference type="PIRSF" id="PIRSF006603">
    <property type="entry name" value="DinF"/>
    <property type="match status" value="1"/>
</dbReference>
<dbReference type="Proteomes" id="UP000019364">
    <property type="component" value="Unassembled WGS sequence"/>
</dbReference>
<gene>
    <name evidence="11" type="ORF">JCM16418_2351</name>
</gene>
<sequence>MDAENLHYFEKAPVAKAVSHFAVPMILGTSISVIYSILNAYFLGTLHNTAMLTALALTLPLFAIIMALGNLIGVGSGAFISRLLGEKRYDDVKHASSFAFYASLVLGLIAIAVGLPLIDQIVHALGSTPESFGYTKDYVTVMLMGSPIVVLFFTLENIVRAEGAAITSMTGMIISVVVNTILDALVIFVFHGGIIGVASATVISNLVASVFFIFFMSKQSKFLSVSVKWFKISKEIMSNVFKIGVPVFIMTIFLGAMSLILNRFLVEYGDQAVAAYGISSRLLQFPEFILMGLCEGVVPLIAYTFTANKVRMKQTIGFTLKTIVVLAVVFGILVYLISDNLIGLFTNDPQLIQMGSYILHVTFLSLFITGMTTLFTGIFQATAQGTAAFIMSIIQGVTLIPVLYIANYMNGFHGVVWSIVIADAVSFLVGAIMLYVLRNKLQPDIESLVQ</sequence>
<dbReference type="InterPro" id="IPR048279">
    <property type="entry name" value="MdtK-like"/>
</dbReference>
<dbReference type="GO" id="GO:0042910">
    <property type="term" value="F:xenobiotic transmembrane transporter activity"/>
    <property type="evidence" value="ECO:0007669"/>
    <property type="project" value="InterPro"/>
</dbReference>
<feature type="transmembrane region" description="Helical" evidence="10">
    <location>
        <begin position="21"/>
        <end position="42"/>
    </location>
</feature>
<keyword evidence="9" id="KW-0046">Antibiotic resistance</keyword>
<feature type="transmembrane region" description="Helical" evidence="10">
    <location>
        <begin position="357"/>
        <end position="379"/>
    </location>
</feature>
<dbReference type="EMBL" id="BAVZ01000006">
    <property type="protein sequence ID" value="GAF08285.1"/>
    <property type="molecule type" value="Genomic_DNA"/>
</dbReference>
<dbReference type="Pfam" id="PF01554">
    <property type="entry name" value="MatE"/>
    <property type="match status" value="2"/>
</dbReference>
<feature type="transmembrane region" description="Helical" evidence="10">
    <location>
        <begin position="98"/>
        <end position="118"/>
    </location>
</feature>
<evidence type="ECO:0000256" key="1">
    <source>
        <dbReference type="ARBA" id="ARBA00004651"/>
    </source>
</evidence>
<keyword evidence="6 10" id="KW-0812">Transmembrane</keyword>
<dbReference type="eggNOG" id="COG0534">
    <property type="taxonomic scope" value="Bacteria"/>
</dbReference>
<dbReference type="STRING" id="1236976.JCM16418_2351"/>
<evidence type="ECO:0000313" key="12">
    <source>
        <dbReference type="Proteomes" id="UP000019364"/>
    </source>
</evidence>
<feature type="transmembrane region" description="Helical" evidence="10">
    <location>
        <begin position="171"/>
        <end position="190"/>
    </location>
</feature>
<feature type="transmembrane region" description="Helical" evidence="10">
    <location>
        <begin position="415"/>
        <end position="437"/>
    </location>
</feature>
<comment type="similarity">
    <text evidence="2">Belongs to the multi antimicrobial extrusion (MATE) (TC 2.A.66.1) family. MepA subfamily.</text>
</comment>
<evidence type="ECO:0000256" key="5">
    <source>
        <dbReference type="ARBA" id="ARBA00022475"/>
    </source>
</evidence>
<dbReference type="OrthoDB" id="9811110at2"/>
<evidence type="ECO:0000256" key="10">
    <source>
        <dbReference type="SAM" id="Phobius"/>
    </source>
</evidence>
<accession>W7YBR0</accession>
<evidence type="ECO:0000256" key="9">
    <source>
        <dbReference type="ARBA" id="ARBA00023251"/>
    </source>
</evidence>
<feature type="transmembrane region" description="Helical" evidence="10">
    <location>
        <begin position="138"/>
        <end position="159"/>
    </location>
</feature>
<dbReference type="AlphaFoldDB" id="W7YBR0"/>
<keyword evidence="8 10" id="KW-0472">Membrane</keyword>
<dbReference type="CDD" id="cd13143">
    <property type="entry name" value="MATE_MepA_like"/>
    <property type="match status" value="1"/>
</dbReference>
<dbReference type="PANTHER" id="PTHR43823">
    <property type="entry name" value="SPORULATION PROTEIN YKVU"/>
    <property type="match status" value="1"/>
</dbReference>
<evidence type="ECO:0000256" key="3">
    <source>
        <dbReference type="ARBA" id="ARBA00022106"/>
    </source>
</evidence>
<dbReference type="GO" id="GO:0046677">
    <property type="term" value="P:response to antibiotic"/>
    <property type="evidence" value="ECO:0007669"/>
    <property type="project" value="UniProtKB-KW"/>
</dbReference>
<keyword evidence="12" id="KW-1185">Reference proteome</keyword>
<comment type="caution">
    <text evidence="11">The sequence shown here is derived from an EMBL/GenBank/DDBJ whole genome shotgun (WGS) entry which is preliminary data.</text>
</comment>
<evidence type="ECO:0000313" key="11">
    <source>
        <dbReference type="EMBL" id="GAF08285.1"/>
    </source>
</evidence>
<evidence type="ECO:0000256" key="4">
    <source>
        <dbReference type="ARBA" id="ARBA00022448"/>
    </source>
</evidence>
<dbReference type="GO" id="GO:0005886">
    <property type="term" value="C:plasma membrane"/>
    <property type="evidence" value="ECO:0007669"/>
    <property type="project" value="UniProtKB-SubCell"/>
</dbReference>
<dbReference type="InterPro" id="IPR045070">
    <property type="entry name" value="MATE_MepA-like"/>
</dbReference>
<proteinExistence type="inferred from homology"/>
<evidence type="ECO:0000256" key="2">
    <source>
        <dbReference type="ARBA" id="ARBA00008417"/>
    </source>
</evidence>
<reference evidence="11 12" key="1">
    <citation type="journal article" date="2014" name="Genome Announc.">
        <title>Draft Genome Sequence of Paenibacillus pini JCM 16418T, Isolated from the Rhizosphere of Pine Tree.</title>
        <authorList>
            <person name="Yuki M."/>
            <person name="Oshima K."/>
            <person name="Suda W."/>
            <person name="Oshida Y."/>
            <person name="Kitamura K."/>
            <person name="Iida Y."/>
            <person name="Hattori M."/>
            <person name="Ohkuma M."/>
        </authorList>
    </citation>
    <scope>NUCLEOTIDE SEQUENCE [LARGE SCALE GENOMIC DNA]</scope>
    <source>
        <strain evidence="11 12">JCM 16418</strain>
    </source>
</reference>
<evidence type="ECO:0000256" key="6">
    <source>
        <dbReference type="ARBA" id="ARBA00022692"/>
    </source>
</evidence>
<evidence type="ECO:0000256" key="7">
    <source>
        <dbReference type="ARBA" id="ARBA00022989"/>
    </source>
</evidence>
<dbReference type="GO" id="GO:0015297">
    <property type="term" value="F:antiporter activity"/>
    <property type="evidence" value="ECO:0007669"/>
    <property type="project" value="InterPro"/>
</dbReference>
<organism evidence="11 12">
    <name type="scientific">Paenibacillus pini JCM 16418</name>
    <dbReference type="NCBI Taxonomy" id="1236976"/>
    <lineage>
        <taxon>Bacteria</taxon>
        <taxon>Bacillati</taxon>
        <taxon>Bacillota</taxon>
        <taxon>Bacilli</taxon>
        <taxon>Bacillales</taxon>
        <taxon>Paenibacillaceae</taxon>
        <taxon>Paenibacillus</taxon>
    </lineage>
</organism>
<keyword evidence="4" id="KW-0813">Transport</keyword>
<dbReference type="InterPro" id="IPR051327">
    <property type="entry name" value="MATE_MepA_subfamily"/>
</dbReference>
<feature type="transmembrane region" description="Helical" evidence="10">
    <location>
        <begin position="196"/>
        <end position="215"/>
    </location>
</feature>
<dbReference type="InterPro" id="IPR002528">
    <property type="entry name" value="MATE_fam"/>
</dbReference>
<feature type="transmembrane region" description="Helical" evidence="10">
    <location>
        <begin position="54"/>
        <end position="77"/>
    </location>
</feature>
<protein>
    <recommendedName>
        <fullName evidence="3">Multidrug export protein MepA</fullName>
    </recommendedName>
</protein>
<dbReference type="RefSeq" id="WP_036648596.1">
    <property type="nucleotide sequence ID" value="NZ_BAVZ01000006.1"/>
</dbReference>
<feature type="transmembrane region" description="Helical" evidence="10">
    <location>
        <begin position="386"/>
        <end position="409"/>
    </location>
</feature>
<dbReference type="NCBIfam" id="TIGR00797">
    <property type="entry name" value="matE"/>
    <property type="match status" value="1"/>
</dbReference>
<keyword evidence="5" id="KW-1003">Cell membrane</keyword>
<feature type="transmembrane region" description="Helical" evidence="10">
    <location>
        <begin position="236"/>
        <end position="261"/>
    </location>
</feature>
<keyword evidence="7 10" id="KW-1133">Transmembrane helix</keyword>